<name>G2PN71_ALLRU</name>
<gene>
    <name evidence="1" type="ordered locus">Murru_1151</name>
</gene>
<dbReference type="RefSeq" id="WP_014032477.1">
    <property type="nucleotide sequence ID" value="NC_015945.1"/>
</dbReference>
<dbReference type="KEGG" id="mrs:Murru_1151"/>
<sequence length="66" mass="7390">MLTFGLSFGNEMDDKEISDRTYEVKADCYEVASAVLEAALESDMLINEAYDAAYAVYETCEAIQMM</sequence>
<dbReference type="EMBL" id="CP002999">
    <property type="protein sequence ID" value="AEM70195.1"/>
    <property type="molecule type" value="Genomic_DNA"/>
</dbReference>
<proteinExistence type="predicted"/>
<reference evidence="2" key="1">
    <citation type="submission" date="2011-08" db="EMBL/GenBank/DDBJ databases">
        <title>The complete genome of Muricauda ruestringensis DSM 13258.</title>
        <authorList>
            <person name="Lucas S."/>
            <person name="Han J."/>
            <person name="Lapidus A."/>
            <person name="Bruce D."/>
            <person name="Goodwin L."/>
            <person name="Pitluck S."/>
            <person name="Peters L."/>
            <person name="Kyrpides N."/>
            <person name="Mavromatis K."/>
            <person name="Ivanova N."/>
            <person name="Ovchinnikova G."/>
            <person name="Teshima H."/>
            <person name="Detter J.C."/>
            <person name="Tapia R."/>
            <person name="Han C."/>
            <person name="Land M."/>
            <person name="Hauser L."/>
            <person name="Markowitz V."/>
            <person name="Cheng J.-F."/>
            <person name="Hugenholtz P."/>
            <person name="Woyke T."/>
            <person name="Wu D."/>
            <person name="Spring S."/>
            <person name="Schroeder M."/>
            <person name="Brambilla E."/>
            <person name="Klenk H.-P."/>
            <person name="Eisen J.A."/>
        </authorList>
    </citation>
    <scope>NUCLEOTIDE SEQUENCE [LARGE SCALE GENOMIC DNA]</scope>
    <source>
        <strain evidence="2">DSM 13258 / LMG 19739 / B1</strain>
    </source>
</reference>
<dbReference type="HOGENOM" id="CLU_2826448_0_0_10"/>
<organism evidence="1 2">
    <name type="scientific">Allomuricauda ruestringensis (strain DSM 13258 / CIP 107369 / LMG 19739 / B1)</name>
    <name type="common">Muricauda ruestringensis</name>
    <dbReference type="NCBI Taxonomy" id="886377"/>
    <lineage>
        <taxon>Bacteria</taxon>
        <taxon>Pseudomonadati</taxon>
        <taxon>Bacteroidota</taxon>
        <taxon>Flavobacteriia</taxon>
        <taxon>Flavobacteriales</taxon>
        <taxon>Flavobacteriaceae</taxon>
        <taxon>Flagellimonas</taxon>
    </lineage>
</organism>
<dbReference type="STRING" id="886377.Murru_1151"/>
<evidence type="ECO:0000313" key="2">
    <source>
        <dbReference type="Proteomes" id="UP000008908"/>
    </source>
</evidence>
<evidence type="ECO:0000313" key="1">
    <source>
        <dbReference type="EMBL" id="AEM70195.1"/>
    </source>
</evidence>
<protein>
    <submittedName>
        <fullName evidence="1">Uncharacterized protein</fullName>
    </submittedName>
</protein>
<dbReference type="Proteomes" id="UP000008908">
    <property type="component" value="Chromosome"/>
</dbReference>
<dbReference type="AlphaFoldDB" id="G2PN71"/>
<reference evidence="1 2" key="2">
    <citation type="journal article" date="2012" name="Stand. Genomic Sci.">
        <title>Complete genome sequence of the facultatively anaerobic, appendaged bacterium Muricauda ruestringensis type strain (B1(T)).</title>
        <authorList>
            <person name="Huntemann M."/>
            <person name="Teshima H."/>
            <person name="Lapidus A."/>
            <person name="Nolan M."/>
            <person name="Lucas S."/>
            <person name="Hammon N."/>
            <person name="Deshpande S."/>
            <person name="Cheng J.F."/>
            <person name="Tapia R."/>
            <person name="Goodwin L.A."/>
            <person name="Pitluck S."/>
            <person name="Liolios K."/>
            <person name="Pagani I."/>
            <person name="Ivanova N."/>
            <person name="Mavromatis K."/>
            <person name="Mikhailova N."/>
            <person name="Pati A."/>
            <person name="Chen A."/>
            <person name="Palaniappan K."/>
            <person name="Land M."/>
            <person name="Hauser L."/>
            <person name="Pan C."/>
            <person name="Brambilla E.M."/>
            <person name="Rohde M."/>
            <person name="Spring S."/>
            <person name="Goker M."/>
            <person name="Detter J.C."/>
            <person name="Bristow J."/>
            <person name="Eisen J.A."/>
            <person name="Markowitz V."/>
            <person name="Hugenholtz P."/>
            <person name="Kyrpides N.C."/>
            <person name="Klenk H.P."/>
            <person name="Woyke T."/>
        </authorList>
    </citation>
    <scope>NUCLEOTIDE SEQUENCE [LARGE SCALE GENOMIC DNA]</scope>
    <source>
        <strain evidence="2">DSM 13258 / LMG 19739 / B1</strain>
    </source>
</reference>
<accession>G2PN71</accession>
<keyword evidence="2" id="KW-1185">Reference proteome</keyword>